<reference evidence="2 3" key="1">
    <citation type="submission" date="2019-09" db="EMBL/GenBank/DDBJ databases">
        <authorList>
            <person name="Ou C."/>
        </authorList>
    </citation>
    <scope>NUCLEOTIDE SEQUENCE [LARGE SCALE GENOMIC DNA]</scope>
    <source>
        <strain evidence="2">S2</strain>
        <tissue evidence="2">Leaf</tissue>
    </source>
</reference>
<dbReference type="EMBL" id="SMOL01000004">
    <property type="protein sequence ID" value="KAB2635468.1"/>
    <property type="molecule type" value="Genomic_DNA"/>
</dbReference>
<sequence length="166" mass="17741">MPTASTGSSHSNGATNPARSTNNAIHHEQGQPNLHDVQVAMPHFSAEQHSRVLAAMTNTADQVAMPHFSVEQHSRVLAAMTNTADHVAMPHISAEQHSRAHAIFSDDFAKGLLPVGSRHSQWILESGATYHITSSASCLVNTSASHLPPISLPSGATWYSSFKFLG</sequence>
<feature type="compositionally biased region" description="Polar residues" evidence="1">
    <location>
        <begin position="1"/>
        <end position="24"/>
    </location>
</feature>
<reference evidence="2 3" key="3">
    <citation type="submission" date="2019-11" db="EMBL/GenBank/DDBJ databases">
        <title>A de novo genome assembly of a pear dwarfing rootstock.</title>
        <authorList>
            <person name="Wang F."/>
            <person name="Wang J."/>
            <person name="Li S."/>
            <person name="Zhang Y."/>
            <person name="Fang M."/>
            <person name="Ma L."/>
            <person name="Zhao Y."/>
            <person name="Jiang S."/>
        </authorList>
    </citation>
    <scope>NUCLEOTIDE SEQUENCE [LARGE SCALE GENOMIC DNA]</scope>
    <source>
        <strain evidence="2">S2</strain>
        <tissue evidence="2">Leaf</tissue>
    </source>
</reference>
<accession>A0A5N5I6R7</accession>
<comment type="caution">
    <text evidence="2">The sequence shown here is derived from an EMBL/GenBank/DDBJ whole genome shotgun (WGS) entry which is preliminary data.</text>
</comment>
<keyword evidence="3" id="KW-1185">Reference proteome</keyword>
<dbReference type="Proteomes" id="UP000327157">
    <property type="component" value="Chromosome 5"/>
</dbReference>
<evidence type="ECO:0000313" key="2">
    <source>
        <dbReference type="EMBL" id="KAB2635468.1"/>
    </source>
</evidence>
<reference evidence="3" key="2">
    <citation type="submission" date="2019-10" db="EMBL/GenBank/DDBJ databases">
        <title>A de novo genome assembly of a pear dwarfing rootstock.</title>
        <authorList>
            <person name="Wang F."/>
            <person name="Wang J."/>
            <person name="Li S."/>
            <person name="Zhang Y."/>
            <person name="Fang M."/>
            <person name="Ma L."/>
            <person name="Zhao Y."/>
            <person name="Jiang S."/>
        </authorList>
    </citation>
    <scope>NUCLEOTIDE SEQUENCE [LARGE SCALE GENOMIC DNA]</scope>
</reference>
<evidence type="ECO:0000256" key="1">
    <source>
        <dbReference type="SAM" id="MobiDB-lite"/>
    </source>
</evidence>
<proteinExistence type="predicted"/>
<feature type="region of interest" description="Disordered" evidence="1">
    <location>
        <begin position="1"/>
        <end position="26"/>
    </location>
</feature>
<organism evidence="2 3">
    <name type="scientific">Pyrus ussuriensis x Pyrus communis</name>
    <dbReference type="NCBI Taxonomy" id="2448454"/>
    <lineage>
        <taxon>Eukaryota</taxon>
        <taxon>Viridiplantae</taxon>
        <taxon>Streptophyta</taxon>
        <taxon>Embryophyta</taxon>
        <taxon>Tracheophyta</taxon>
        <taxon>Spermatophyta</taxon>
        <taxon>Magnoliopsida</taxon>
        <taxon>eudicotyledons</taxon>
        <taxon>Gunneridae</taxon>
        <taxon>Pentapetalae</taxon>
        <taxon>rosids</taxon>
        <taxon>fabids</taxon>
        <taxon>Rosales</taxon>
        <taxon>Rosaceae</taxon>
        <taxon>Amygdaloideae</taxon>
        <taxon>Maleae</taxon>
        <taxon>Pyrus</taxon>
    </lineage>
</organism>
<gene>
    <name evidence="2" type="ORF">D8674_026002</name>
</gene>
<dbReference type="AlphaFoldDB" id="A0A5N5I6R7"/>
<protein>
    <submittedName>
        <fullName evidence="2">Sialidase-like</fullName>
    </submittedName>
</protein>
<name>A0A5N5I6R7_9ROSA</name>
<evidence type="ECO:0000313" key="3">
    <source>
        <dbReference type="Proteomes" id="UP000327157"/>
    </source>
</evidence>